<comment type="caution">
    <text evidence="2">The sequence shown here is derived from an EMBL/GenBank/DDBJ whole genome shotgun (WGS) entry which is preliminary data.</text>
</comment>
<keyword evidence="3" id="KW-1185">Reference proteome</keyword>
<dbReference type="PROSITE" id="PS51257">
    <property type="entry name" value="PROKAR_LIPOPROTEIN"/>
    <property type="match status" value="1"/>
</dbReference>
<reference evidence="3" key="1">
    <citation type="submission" date="2015-03" db="EMBL/GenBank/DDBJ databases">
        <title>Draft genome sequence of a novel methanotroph (Sn10-6) isolated from flooded ricefield rhizosphere in India.</title>
        <authorList>
            <person name="Pandit P.S."/>
            <person name="Pore S.D."/>
            <person name="Arora P."/>
            <person name="Kapse N.G."/>
            <person name="Dhakephalkar P.K."/>
            <person name="Rahalkar M.C."/>
        </authorList>
    </citation>
    <scope>NUCLEOTIDE SEQUENCE [LARGE SCALE GENOMIC DNA]</scope>
    <source>
        <strain evidence="3">Sn10-6</strain>
    </source>
</reference>
<name>A0A0F3IQP1_9GAMM</name>
<reference evidence="2 3" key="2">
    <citation type="journal article" date="2016" name="Microb. Ecol.">
        <title>Genome Characteristics of a Novel Type I Methanotroph (Sn10-6) Isolated from a Flooded Indian Rice Field.</title>
        <authorList>
            <person name="Rahalkar M.C."/>
            <person name="Pandit P.S."/>
            <person name="Dhakephalkar P.K."/>
            <person name="Pore S."/>
            <person name="Arora P."/>
            <person name="Kapse N."/>
        </authorList>
    </citation>
    <scope>NUCLEOTIDE SEQUENCE [LARGE SCALE GENOMIC DNA]</scope>
    <source>
        <strain evidence="2 3">Sn10-6</strain>
    </source>
</reference>
<protein>
    <recommendedName>
        <fullName evidence="4">Lipoprotein</fullName>
    </recommendedName>
</protein>
<dbReference type="Proteomes" id="UP000033684">
    <property type="component" value="Unassembled WGS sequence"/>
</dbReference>
<evidence type="ECO:0008006" key="4">
    <source>
        <dbReference type="Google" id="ProtNLM"/>
    </source>
</evidence>
<dbReference type="AlphaFoldDB" id="A0A0F3IQP1"/>
<organism evidence="2 3">
    <name type="scientific">Methylocucumis oryzae</name>
    <dbReference type="NCBI Taxonomy" id="1632867"/>
    <lineage>
        <taxon>Bacteria</taxon>
        <taxon>Pseudomonadati</taxon>
        <taxon>Pseudomonadota</taxon>
        <taxon>Gammaproteobacteria</taxon>
        <taxon>Methylococcales</taxon>
        <taxon>Methylococcaceae</taxon>
        <taxon>Methylocucumis</taxon>
    </lineage>
</organism>
<accession>A0A0F3IQP1</accession>
<feature type="chain" id="PRO_5002462356" description="Lipoprotein" evidence="1">
    <location>
        <begin position="22"/>
        <end position="252"/>
    </location>
</feature>
<feature type="signal peptide" evidence="1">
    <location>
        <begin position="1"/>
        <end position="21"/>
    </location>
</feature>
<sequence>MKKIIVAKFALALVLSLGFIGCTTVRINAHNRTDQDLNVVVYKAGEEDKPPIQTTKVNKNSEVLDIDAGSYFWGTNIYAVLALPGGGFQDQQNSVVRLSPDPTVLNLSADPKNWPSPLALTNPDTILTRLYDANGQPSPDPDALNFVKQWLGGIYEATNDNKYLVKFYAKDVREALGLSEPDCKFFGNANGYVKKEIITDSTTKGDVKAKLPQAIQSEFSASLSSNQTYKYDLFFSKRQKRTCPYFSSYSFR</sequence>
<evidence type="ECO:0000313" key="2">
    <source>
        <dbReference type="EMBL" id="KJV07914.1"/>
    </source>
</evidence>
<evidence type="ECO:0000256" key="1">
    <source>
        <dbReference type="SAM" id="SignalP"/>
    </source>
</evidence>
<gene>
    <name evidence="2" type="ORF">VZ94_01550</name>
</gene>
<evidence type="ECO:0000313" key="3">
    <source>
        <dbReference type="Proteomes" id="UP000033684"/>
    </source>
</evidence>
<dbReference type="EMBL" id="LAJX01000012">
    <property type="protein sequence ID" value="KJV07914.1"/>
    <property type="molecule type" value="Genomic_DNA"/>
</dbReference>
<proteinExistence type="predicted"/>
<dbReference type="RefSeq" id="WP_045777886.1">
    <property type="nucleotide sequence ID" value="NZ_LAJX01000012.1"/>
</dbReference>
<keyword evidence="1" id="KW-0732">Signal</keyword>